<dbReference type="Proteomes" id="UP000226442">
    <property type="component" value="Unassembled WGS sequence"/>
</dbReference>
<dbReference type="RefSeq" id="WP_096830938.1">
    <property type="nucleotide sequence ID" value="NZ_NXIB02000007.1"/>
</dbReference>
<dbReference type="InterPro" id="IPR025455">
    <property type="entry name" value="DUF4276"/>
</dbReference>
<gene>
    <name evidence="1" type="ORF">CP500_002200</name>
</gene>
<evidence type="ECO:0000313" key="2">
    <source>
        <dbReference type="Proteomes" id="UP000226442"/>
    </source>
</evidence>
<sequence>MKIAIIVEGKTETAFMPILRSFLKSRLQQMPKLDTKPQHGRIPKEDKLKRVVENLLDKDGYDAVIAITDVYTGTKDFRDAADAKAKMAAWVGKNPNFYPHAASYDFEAWLLPFWSKIQQISGGNRAVPSGDPELVNHNNPPSDRIKEIFEQGKRRSYDKARDAKKILEGQNLVDAAKVCPELKAFLNTILFICEGELIP</sequence>
<dbReference type="EMBL" id="NXIB02000007">
    <property type="protein sequence ID" value="PHX57021.1"/>
    <property type="molecule type" value="Genomic_DNA"/>
</dbReference>
<accession>A0A2G4F5P0</accession>
<dbReference type="OrthoDB" id="495156at2"/>
<name>A0A2G4F5P0_9CYAN</name>
<dbReference type="Pfam" id="PF14103">
    <property type="entry name" value="DUF4276"/>
    <property type="match status" value="1"/>
</dbReference>
<dbReference type="AlphaFoldDB" id="A0A2G4F5P0"/>
<organism evidence="1 2">
    <name type="scientific">Tychonema bourrellyi FEM_GT703</name>
    <dbReference type="NCBI Taxonomy" id="2040638"/>
    <lineage>
        <taxon>Bacteria</taxon>
        <taxon>Bacillati</taxon>
        <taxon>Cyanobacteriota</taxon>
        <taxon>Cyanophyceae</taxon>
        <taxon>Oscillatoriophycideae</taxon>
        <taxon>Oscillatoriales</taxon>
        <taxon>Microcoleaceae</taxon>
        <taxon>Tychonema</taxon>
    </lineage>
</organism>
<proteinExistence type="predicted"/>
<keyword evidence="2" id="KW-1185">Reference proteome</keyword>
<evidence type="ECO:0000313" key="1">
    <source>
        <dbReference type="EMBL" id="PHX57021.1"/>
    </source>
</evidence>
<comment type="caution">
    <text evidence="1">The sequence shown here is derived from an EMBL/GenBank/DDBJ whole genome shotgun (WGS) entry which is preliminary data.</text>
</comment>
<reference evidence="1" key="1">
    <citation type="submission" date="2017-10" db="EMBL/GenBank/DDBJ databases">
        <title>Draft genome sequence of the planktic cyanobacteria Tychonema bourrellyi isolated from alpine lentic freshwater.</title>
        <authorList>
            <person name="Tett A."/>
            <person name="Armanini F."/>
            <person name="Asnicar F."/>
            <person name="Boscaini A."/>
            <person name="Pasolli E."/>
            <person name="Zolfo M."/>
            <person name="Donati C."/>
            <person name="Salmaso N."/>
            <person name="Segata N."/>
        </authorList>
    </citation>
    <scope>NUCLEOTIDE SEQUENCE</scope>
    <source>
        <strain evidence="1">FEM_GT703</strain>
    </source>
</reference>
<protein>
    <submittedName>
        <fullName evidence="1">DUF4276 domain-containing protein</fullName>
    </submittedName>
</protein>